<accession>A0A1V6V7X0</accession>
<dbReference type="GO" id="GO:0000981">
    <property type="term" value="F:DNA-binding transcription factor activity, RNA polymerase II-specific"/>
    <property type="evidence" value="ECO:0007669"/>
    <property type="project" value="InterPro"/>
</dbReference>
<dbReference type="Pfam" id="PF04082">
    <property type="entry name" value="Fungal_trans"/>
    <property type="match status" value="1"/>
</dbReference>
<evidence type="ECO:0000256" key="1">
    <source>
        <dbReference type="ARBA" id="ARBA00004123"/>
    </source>
</evidence>
<evidence type="ECO:0000256" key="6">
    <source>
        <dbReference type="ARBA" id="ARBA00023242"/>
    </source>
</evidence>
<dbReference type="PANTHER" id="PTHR40626">
    <property type="entry name" value="MIP31509P"/>
    <property type="match status" value="1"/>
</dbReference>
<dbReference type="PANTHER" id="PTHR40626:SF11">
    <property type="entry name" value="ZINC FINGER PROTEIN YPR022C"/>
    <property type="match status" value="1"/>
</dbReference>
<dbReference type="STRING" id="36646.A0A1V6V7X0"/>
<protein>
    <recommendedName>
        <fullName evidence="7">Xylanolytic transcriptional activator regulatory domain-containing protein</fullName>
    </recommendedName>
</protein>
<feature type="domain" description="Xylanolytic transcriptional activator regulatory" evidence="7">
    <location>
        <begin position="140"/>
        <end position="355"/>
    </location>
</feature>
<keyword evidence="6" id="KW-0539">Nucleus</keyword>
<dbReference type="AlphaFoldDB" id="A0A1V6V7X0"/>
<reference evidence="9" key="1">
    <citation type="journal article" date="2017" name="Nat. Microbiol.">
        <title>Global analysis of biosynthetic gene clusters reveals vast potential of secondary metabolite production in Penicillium species.</title>
        <authorList>
            <person name="Nielsen J.C."/>
            <person name="Grijseels S."/>
            <person name="Prigent S."/>
            <person name="Ji B."/>
            <person name="Dainat J."/>
            <person name="Nielsen K.F."/>
            <person name="Frisvad J.C."/>
            <person name="Workman M."/>
            <person name="Nielsen J."/>
        </authorList>
    </citation>
    <scope>NUCLEOTIDE SEQUENCE [LARGE SCALE GENOMIC DNA]</scope>
    <source>
        <strain evidence="9">IBT 31321</strain>
    </source>
</reference>
<evidence type="ECO:0000256" key="3">
    <source>
        <dbReference type="ARBA" id="ARBA00022737"/>
    </source>
</evidence>
<keyword evidence="4" id="KW-0863">Zinc-finger</keyword>
<dbReference type="CDD" id="cd12148">
    <property type="entry name" value="fungal_TF_MHR"/>
    <property type="match status" value="1"/>
</dbReference>
<dbReference type="GO" id="GO:0008270">
    <property type="term" value="F:zinc ion binding"/>
    <property type="evidence" value="ECO:0007669"/>
    <property type="project" value="UniProtKB-KW"/>
</dbReference>
<dbReference type="InterPro" id="IPR007219">
    <property type="entry name" value="XnlR_reg_dom"/>
</dbReference>
<dbReference type="GO" id="GO:0005634">
    <property type="term" value="C:nucleus"/>
    <property type="evidence" value="ECO:0007669"/>
    <property type="project" value="UniProtKB-SubCell"/>
</dbReference>
<proteinExistence type="predicted"/>
<gene>
    <name evidence="8" type="ORF">PENCOP_c001G08841</name>
</gene>
<sequence>MALTTIVRFPVMNAQSCLPGVKTYSGISVHVTAAPRAGTSSVGSVMLDSPEGLISIFMPTITITLIVLQRPQPHVPWEGMHTPQAIGITSPLATNHNPAERVVTDEDFWEEHSTFATELPQSFSSSSPSNHANSAETYVKQYFEHFHPSFPLLHRPTFAVSSTPKLLLKAVTVIGSLFSPNLYDHEENQTLAQWRQDIWQSGQEELRRMVDSSCSEIRHPWVMQSWLLYIIYGVYATEAGQFQTVKKMLRQLVDAVHEIGLFQQGIAMPDAQSWMYQIDFNSPGDDSQTLYTRWTSYVTTESMRLSLYTLVFLDSHTFSPCNSRPLMSPMELGWELPFPINLWEAKNSQIWLLRFNENFGLSTFTTANTLLHGPRGLGTASLTIATQQLMTETPDSELLAALEASPFAAFCVLTNMGALVRDFTRCYYQMPPSPSDPNPFHILTQAQNKQVHTAIRAITKIVKKQAYTGESPQFLLWRTNELFISSLKISLCRPDQLLIAGIVDNSLIAGMAASTHLTQGNLVAIRRSAPPVPYHVGGDEGILALLNDLSGALSSISGEEQDKVVREAPWVTVASYGVLLCIWGALKRASTDIRHHLDTFNELPRTSEFCMLIFNTLMESALSNSTENDRVRDPRLWTMDREAFLSLLDEGESLFVNIIKAFCQRRSLWGIGPSMLAVLGEIPGTGAE</sequence>
<keyword evidence="3" id="KW-0677">Repeat</keyword>
<evidence type="ECO:0000256" key="2">
    <source>
        <dbReference type="ARBA" id="ARBA00022723"/>
    </source>
</evidence>
<evidence type="ECO:0000313" key="8">
    <source>
        <dbReference type="EMBL" id="OQE46698.1"/>
    </source>
</evidence>
<organism evidence="8 9">
    <name type="scientific">Penicillium coprophilum</name>
    <dbReference type="NCBI Taxonomy" id="36646"/>
    <lineage>
        <taxon>Eukaryota</taxon>
        <taxon>Fungi</taxon>
        <taxon>Dikarya</taxon>
        <taxon>Ascomycota</taxon>
        <taxon>Pezizomycotina</taxon>
        <taxon>Eurotiomycetes</taxon>
        <taxon>Eurotiomycetidae</taxon>
        <taxon>Eurotiales</taxon>
        <taxon>Aspergillaceae</taxon>
        <taxon>Penicillium</taxon>
    </lineage>
</organism>
<name>A0A1V6V7X0_9EURO</name>
<evidence type="ECO:0000256" key="5">
    <source>
        <dbReference type="ARBA" id="ARBA00022833"/>
    </source>
</evidence>
<keyword evidence="5" id="KW-0862">Zinc</keyword>
<evidence type="ECO:0000259" key="7">
    <source>
        <dbReference type="Pfam" id="PF04082"/>
    </source>
</evidence>
<evidence type="ECO:0000256" key="4">
    <source>
        <dbReference type="ARBA" id="ARBA00022771"/>
    </source>
</evidence>
<dbReference type="InterPro" id="IPR051059">
    <property type="entry name" value="VerF-like"/>
</dbReference>
<keyword evidence="9" id="KW-1185">Reference proteome</keyword>
<comment type="caution">
    <text evidence="8">The sequence shown here is derived from an EMBL/GenBank/DDBJ whole genome shotgun (WGS) entry which is preliminary data.</text>
</comment>
<comment type="subcellular location">
    <subcellularLocation>
        <location evidence="1">Nucleus</location>
    </subcellularLocation>
</comment>
<dbReference type="Proteomes" id="UP000191500">
    <property type="component" value="Unassembled WGS sequence"/>
</dbReference>
<dbReference type="EMBL" id="MDDG01000001">
    <property type="protein sequence ID" value="OQE46698.1"/>
    <property type="molecule type" value="Genomic_DNA"/>
</dbReference>
<dbReference type="GO" id="GO:0006351">
    <property type="term" value="P:DNA-templated transcription"/>
    <property type="evidence" value="ECO:0007669"/>
    <property type="project" value="InterPro"/>
</dbReference>
<keyword evidence="2" id="KW-0479">Metal-binding</keyword>
<dbReference type="GO" id="GO:0000785">
    <property type="term" value="C:chromatin"/>
    <property type="evidence" value="ECO:0007669"/>
    <property type="project" value="TreeGrafter"/>
</dbReference>
<dbReference type="GO" id="GO:0000978">
    <property type="term" value="F:RNA polymerase II cis-regulatory region sequence-specific DNA binding"/>
    <property type="evidence" value="ECO:0007669"/>
    <property type="project" value="InterPro"/>
</dbReference>
<evidence type="ECO:0000313" key="9">
    <source>
        <dbReference type="Proteomes" id="UP000191500"/>
    </source>
</evidence>